<evidence type="ECO:0000313" key="6">
    <source>
        <dbReference type="EMBL" id="BBA30661.1"/>
    </source>
</evidence>
<reference evidence="6" key="1">
    <citation type="journal article" date="2017" name="Acta Trop.">
        <title>Salivary gland transcripts of the kissing bug, Panstrongylus chinai, a vector of Chagas disease.</title>
        <authorList>
            <person name="Kato H."/>
            <person name="Jochim R.C."/>
            <person name="Gomez E.A."/>
            <person name="Tsunekawa S."/>
            <person name="Valenzuela J.G."/>
            <person name="Hashiguchi Y."/>
        </authorList>
    </citation>
    <scope>NUCLEOTIDE SEQUENCE</scope>
    <source>
        <tissue evidence="6">Salivary gland</tissue>
    </source>
</reference>
<sequence length="204" mass="23342">MKTIIAVAFIAILTYAFAQKPSQSNRCKHKAMQNFDSTKYLQIPRAYATHSKDEIPYLTVCGVLETTQKSDSTVDTLMYGYYQDSGKTHYSEAQCNTKVESVKTGQFYEDCIVINDTLFEDPKIYKDIVHKVYVSVIDTDYENYSILYRCLEDEVDGFQDTILVLKIDKDANDDLVKEALGKVGMDLQSFNPYTNNTYCDDIKI</sequence>
<dbReference type="Gene3D" id="2.40.128.20">
    <property type="match status" value="1"/>
</dbReference>
<feature type="chain" id="PRO_5013148963" evidence="5">
    <location>
        <begin position="19"/>
        <end position="204"/>
    </location>
</feature>
<proteinExistence type="evidence at transcript level"/>
<comment type="similarity">
    <text evidence="4">Belongs to the calycin superfamily. Triabin family.</text>
</comment>
<dbReference type="AlphaFoldDB" id="A0A286P0W8"/>
<dbReference type="Pfam" id="PF03973">
    <property type="entry name" value="Triabin"/>
    <property type="match status" value="1"/>
</dbReference>
<evidence type="ECO:0000256" key="5">
    <source>
        <dbReference type="SAM" id="SignalP"/>
    </source>
</evidence>
<dbReference type="InterPro" id="IPR012674">
    <property type="entry name" value="Calycin"/>
</dbReference>
<name>A0A286P0W8_9HEMI</name>
<feature type="signal peptide" evidence="5">
    <location>
        <begin position="1"/>
        <end position="18"/>
    </location>
</feature>
<accession>A0A286P0W8</accession>
<dbReference type="GO" id="GO:0005576">
    <property type="term" value="C:extracellular region"/>
    <property type="evidence" value="ECO:0007669"/>
    <property type="project" value="UniProtKB-SubCell"/>
</dbReference>
<protein>
    <submittedName>
        <fullName evidence="6">Pc156, similar to Td33,salivary lipocalin</fullName>
    </submittedName>
</protein>
<evidence type="ECO:0000256" key="4">
    <source>
        <dbReference type="ARBA" id="ARBA00034121"/>
    </source>
</evidence>
<dbReference type="InterPro" id="IPR005657">
    <property type="entry name" value="Triabi/Procalin"/>
</dbReference>
<dbReference type="GO" id="GO:0030682">
    <property type="term" value="P:symbiont-mediated perturbation of host defenses"/>
    <property type="evidence" value="ECO:0007669"/>
    <property type="project" value="InterPro"/>
</dbReference>
<dbReference type="EMBL" id="AB999707">
    <property type="protein sequence ID" value="BBA30661.1"/>
    <property type="molecule type" value="mRNA"/>
</dbReference>
<evidence type="ECO:0000256" key="1">
    <source>
        <dbReference type="ARBA" id="ARBA00004613"/>
    </source>
</evidence>
<organism evidence="6">
    <name type="scientific">Panstrongylus chinai</name>
    <dbReference type="NCBI Taxonomy" id="156444"/>
    <lineage>
        <taxon>Eukaryota</taxon>
        <taxon>Metazoa</taxon>
        <taxon>Ecdysozoa</taxon>
        <taxon>Arthropoda</taxon>
        <taxon>Hexapoda</taxon>
        <taxon>Insecta</taxon>
        <taxon>Pterygota</taxon>
        <taxon>Neoptera</taxon>
        <taxon>Paraneoptera</taxon>
        <taxon>Hemiptera</taxon>
        <taxon>Heteroptera</taxon>
        <taxon>Panheteroptera</taxon>
        <taxon>Cimicomorpha</taxon>
        <taxon>Reduviidae</taxon>
        <taxon>Triatominae</taxon>
        <taxon>Panstrongylus</taxon>
    </lineage>
</organism>
<keyword evidence="3 5" id="KW-0732">Signal</keyword>
<keyword evidence="2" id="KW-0964">Secreted</keyword>
<comment type="subcellular location">
    <subcellularLocation>
        <location evidence="1">Secreted</location>
    </subcellularLocation>
</comment>
<evidence type="ECO:0000256" key="2">
    <source>
        <dbReference type="ARBA" id="ARBA00022525"/>
    </source>
</evidence>
<evidence type="ECO:0000256" key="3">
    <source>
        <dbReference type="ARBA" id="ARBA00022729"/>
    </source>
</evidence>
<dbReference type="SUPFAM" id="SSF50814">
    <property type="entry name" value="Lipocalins"/>
    <property type="match status" value="1"/>
</dbReference>